<name>A0ABY4TTW7_9SPHN</name>
<protein>
    <submittedName>
        <fullName evidence="3">Nuclear transport factor 2 family protein</fullName>
    </submittedName>
</protein>
<dbReference type="RefSeq" id="WP_250752441.1">
    <property type="nucleotide sequence ID" value="NZ_CP098401.1"/>
</dbReference>
<feature type="domain" description="SnoaL-like" evidence="2">
    <location>
        <begin position="33"/>
        <end position="150"/>
    </location>
</feature>
<evidence type="ECO:0000259" key="2">
    <source>
        <dbReference type="Pfam" id="PF13474"/>
    </source>
</evidence>
<organism evidence="3 4">
    <name type="scientific">Sphingomonas donggukensis</name>
    <dbReference type="NCBI Taxonomy" id="2949093"/>
    <lineage>
        <taxon>Bacteria</taxon>
        <taxon>Pseudomonadati</taxon>
        <taxon>Pseudomonadota</taxon>
        <taxon>Alphaproteobacteria</taxon>
        <taxon>Sphingomonadales</taxon>
        <taxon>Sphingomonadaceae</taxon>
        <taxon>Sphingomonas</taxon>
    </lineage>
</organism>
<dbReference type="Pfam" id="PF13474">
    <property type="entry name" value="SnoaL_3"/>
    <property type="match status" value="1"/>
</dbReference>
<gene>
    <name evidence="3" type="ORF">M9980_01025</name>
</gene>
<dbReference type="InterPro" id="IPR037401">
    <property type="entry name" value="SnoaL-like"/>
</dbReference>
<dbReference type="Proteomes" id="UP001055580">
    <property type="component" value="Chromosome"/>
</dbReference>
<feature type="signal peptide" evidence="1">
    <location>
        <begin position="1"/>
        <end position="21"/>
    </location>
</feature>
<keyword evidence="1" id="KW-0732">Signal</keyword>
<dbReference type="Gene3D" id="3.10.450.50">
    <property type="match status" value="1"/>
</dbReference>
<proteinExistence type="predicted"/>
<keyword evidence="4" id="KW-1185">Reference proteome</keyword>
<evidence type="ECO:0000256" key="1">
    <source>
        <dbReference type="SAM" id="SignalP"/>
    </source>
</evidence>
<feature type="chain" id="PRO_5045110564" evidence="1">
    <location>
        <begin position="22"/>
        <end position="156"/>
    </location>
</feature>
<reference evidence="3" key="1">
    <citation type="submission" date="2022-05" db="EMBL/GenBank/DDBJ databases">
        <title>Sphingomonas sp. strain RMG20 Genome sequencing and assembly.</title>
        <authorList>
            <person name="Kim I."/>
        </authorList>
    </citation>
    <scope>NUCLEOTIDE SEQUENCE</scope>
    <source>
        <strain evidence="3">RMG20</strain>
    </source>
</reference>
<evidence type="ECO:0000313" key="3">
    <source>
        <dbReference type="EMBL" id="URW75848.1"/>
    </source>
</evidence>
<evidence type="ECO:0000313" key="4">
    <source>
        <dbReference type="Proteomes" id="UP001055580"/>
    </source>
</evidence>
<dbReference type="InterPro" id="IPR032710">
    <property type="entry name" value="NTF2-like_dom_sf"/>
</dbReference>
<dbReference type="SUPFAM" id="SSF54427">
    <property type="entry name" value="NTF2-like"/>
    <property type="match status" value="1"/>
</dbReference>
<sequence>MRNSMMTFAAIAVVLPASSTAQPAGRAADTRAVVTVLAQYKAAIERLDPNGTERLFTQDSQIFETGGAEGTYTNYLAHHLGPELKAFRSFVFSDYKIDVRFVGAVALATETYRYRIVPNTGEAADRLGVATSVLRKVGGDWRIVSMHNSARRPPSQ</sequence>
<dbReference type="EMBL" id="CP098401">
    <property type="protein sequence ID" value="URW75848.1"/>
    <property type="molecule type" value="Genomic_DNA"/>
</dbReference>
<accession>A0ABY4TTW7</accession>